<dbReference type="InterPro" id="IPR013149">
    <property type="entry name" value="ADH-like_C"/>
</dbReference>
<dbReference type="InterPro" id="IPR002328">
    <property type="entry name" value="ADH_Zn_CS"/>
</dbReference>
<dbReference type="PROSITE" id="PS00059">
    <property type="entry name" value="ADH_ZINC"/>
    <property type="match status" value="1"/>
</dbReference>
<dbReference type="SMART" id="SM00829">
    <property type="entry name" value="PKS_ER"/>
    <property type="match status" value="1"/>
</dbReference>
<keyword evidence="3 6" id="KW-0479">Metal-binding</keyword>
<dbReference type="InterPro" id="IPR011032">
    <property type="entry name" value="GroES-like_sf"/>
</dbReference>
<dbReference type="Gene3D" id="3.40.50.720">
    <property type="entry name" value="NAD(P)-binding Rossmann-like Domain"/>
    <property type="match status" value="1"/>
</dbReference>
<dbReference type="AlphaFoldDB" id="A0A6A6SXP8"/>
<dbReference type="GO" id="GO:0005737">
    <property type="term" value="C:cytoplasm"/>
    <property type="evidence" value="ECO:0007669"/>
    <property type="project" value="TreeGrafter"/>
</dbReference>
<protein>
    <submittedName>
        <fullName evidence="8">GroES-like protein</fullName>
    </submittedName>
</protein>
<comment type="cofactor">
    <cofactor evidence="1 6">
        <name>Zn(2+)</name>
        <dbReference type="ChEBI" id="CHEBI:29105"/>
    </cofactor>
</comment>
<dbReference type="PANTHER" id="PTHR42940:SF8">
    <property type="entry name" value="VACUOLAR PROTEIN SORTING-ASSOCIATED PROTEIN 11"/>
    <property type="match status" value="1"/>
</dbReference>
<keyword evidence="5" id="KW-0560">Oxidoreductase</keyword>
<dbReference type="Gene3D" id="3.90.180.10">
    <property type="entry name" value="Medium-chain alcohol dehydrogenases, catalytic domain"/>
    <property type="match status" value="1"/>
</dbReference>
<dbReference type="SUPFAM" id="SSF50129">
    <property type="entry name" value="GroES-like"/>
    <property type="match status" value="1"/>
</dbReference>
<reference evidence="8" key="1">
    <citation type="journal article" date="2020" name="Stud. Mycol.">
        <title>101 Dothideomycetes genomes: a test case for predicting lifestyles and emergence of pathogens.</title>
        <authorList>
            <person name="Haridas S."/>
            <person name="Albert R."/>
            <person name="Binder M."/>
            <person name="Bloem J."/>
            <person name="Labutti K."/>
            <person name="Salamov A."/>
            <person name="Andreopoulos B."/>
            <person name="Baker S."/>
            <person name="Barry K."/>
            <person name="Bills G."/>
            <person name="Bluhm B."/>
            <person name="Cannon C."/>
            <person name="Castanera R."/>
            <person name="Culley D."/>
            <person name="Daum C."/>
            <person name="Ezra D."/>
            <person name="Gonzalez J."/>
            <person name="Henrissat B."/>
            <person name="Kuo A."/>
            <person name="Liang C."/>
            <person name="Lipzen A."/>
            <person name="Lutzoni F."/>
            <person name="Magnuson J."/>
            <person name="Mondo S."/>
            <person name="Nolan M."/>
            <person name="Ohm R."/>
            <person name="Pangilinan J."/>
            <person name="Park H.-J."/>
            <person name="Ramirez L."/>
            <person name="Alfaro M."/>
            <person name="Sun H."/>
            <person name="Tritt A."/>
            <person name="Yoshinaga Y."/>
            <person name="Zwiers L.-H."/>
            <person name="Turgeon B."/>
            <person name="Goodwin S."/>
            <person name="Spatafora J."/>
            <person name="Crous P."/>
            <person name="Grigoriev I."/>
        </authorList>
    </citation>
    <scope>NUCLEOTIDE SEQUENCE</scope>
    <source>
        <strain evidence="8">CBS 122681</strain>
    </source>
</reference>
<dbReference type="PROSITE" id="PS00065">
    <property type="entry name" value="D_2_HYDROXYACID_DH_1"/>
    <property type="match status" value="1"/>
</dbReference>
<dbReference type="Pfam" id="PF00107">
    <property type="entry name" value="ADH_zinc_N"/>
    <property type="match status" value="1"/>
</dbReference>
<dbReference type="InterPro" id="IPR047109">
    <property type="entry name" value="CAD-like"/>
</dbReference>
<dbReference type="OrthoDB" id="1879366at2759"/>
<evidence type="ECO:0000313" key="9">
    <source>
        <dbReference type="Proteomes" id="UP000799324"/>
    </source>
</evidence>
<dbReference type="InterPro" id="IPR029752">
    <property type="entry name" value="D-isomer_DH_CS1"/>
</dbReference>
<evidence type="ECO:0000259" key="7">
    <source>
        <dbReference type="SMART" id="SM00829"/>
    </source>
</evidence>
<proteinExistence type="inferred from homology"/>
<sequence>MPTFTVYKGSSDGSIVKSSTTRPDLSGTQVLVRITASGVCGTDEHYRQADMALGHEGAGIVEDLGPAVKHLKPGDRVGWGYEHDNCGMCTMCLSGRDHFCPSREFYGFANLDQGSFASHAVWKEDWLFRIPDSISDTEAAPLMCGGATVFNALRFYGIKSTDRVGIMGVGGLGHLAIQFASKMGCDVVVFSGTDGKREEAVRLGAKEFVAMKGKGAEELREGIGRRLDVLLVTMSRQPDWSVMLPLMAPDSIIFPISISQDDLKVPYDYLLQWGVRIQGTVVAPRAVHRQMLEFAALHQIKPMINKFPLTQEGITNAMQTLKDGKMRYRGVLIPEE</sequence>
<gene>
    <name evidence="8" type="ORF">K491DRAFT_760389</name>
</gene>
<dbReference type="InterPro" id="IPR013154">
    <property type="entry name" value="ADH-like_N"/>
</dbReference>
<dbReference type="SUPFAM" id="SSF51735">
    <property type="entry name" value="NAD(P)-binding Rossmann-fold domains"/>
    <property type="match status" value="1"/>
</dbReference>
<dbReference type="PANTHER" id="PTHR42940">
    <property type="entry name" value="ALCOHOL DEHYDROGENASE 1-RELATED"/>
    <property type="match status" value="1"/>
</dbReference>
<evidence type="ECO:0000256" key="6">
    <source>
        <dbReference type="RuleBase" id="RU361277"/>
    </source>
</evidence>
<dbReference type="InterPro" id="IPR036291">
    <property type="entry name" value="NAD(P)-bd_dom_sf"/>
</dbReference>
<dbReference type="Proteomes" id="UP000799324">
    <property type="component" value="Unassembled WGS sequence"/>
</dbReference>
<dbReference type="GO" id="GO:0008270">
    <property type="term" value="F:zinc ion binding"/>
    <property type="evidence" value="ECO:0007669"/>
    <property type="project" value="InterPro"/>
</dbReference>
<evidence type="ECO:0000256" key="4">
    <source>
        <dbReference type="ARBA" id="ARBA00022833"/>
    </source>
</evidence>
<comment type="similarity">
    <text evidence="2 6">Belongs to the zinc-containing alcohol dehydrogenase family.</text>
</comment>
<keyword evidence="9" id="KW-1185">Reference proteome</keyword>
<keyword evidence="4 6" id="KW-0862">Zinc</keyword>
<evidence type="ECO:0000256" key="5">
    <source>
        <dbReference type="ARBA" id="ARBA00023002"/>
    </source>
</evidence>
<evidence type="ECO:0000256" key="3">
    <source>
        <dbReference type="ARBA" id="ARBA00022723"/>
    </source>
</evidence>
<dbReference type="CDD" id="cd05283">
    <property type="entry name" value="CAD1"/>
    <property type="match status" value="1"/>
</dbReference>
<dbReference type="EMBL" id="MU004403">
    <property type="protein sequence ID" value="KAF2652372.1"/>
    <property type="molecule type" value="Genomic_DNA"/>
</dbReference>
<dbReference type="InterPro" id="IPR020843">
    <property type="entry name" value="ER"/>
</dbReference>
<dbReference type="GO" id="GO:0004022">
    <property type="term" value="F:alcohol dehydrogenase (NAD+) activity"/>
    <property type="evidence" value="ECO:0007669"/>
    <property type="project" value="TreeGrafter"/>
</dbReference>
<name>A0A6A6SXP8_9PLEO</name>
<organism evidence="8 9">
    <name type="scientific">Lophiostoma macrostomum CBS 122681</name>
    <dbReference type="NCBI Taxonomy" id="1314788"/>
    <lineage>
        <taxon>Eukaryota</taxon>
        <taxon>Fungi</taxon>
        <taxon>Dikarya</taxon>
        <taxon>Ascomycota</taxon>
        <taxon>Pezizomycotina</taxon>
        <taxon>Dothideomycetes</taxon>
        <taxon>Pleosporomycetidae</taxon>
        <taxon>Pleosporales</taxon>
        <taxon>Lophiostomataceae</taxon>
        <taxon>Lophiostoma</taxon>
    </lineage>
</organism>
<dbReference type="Pfam" id="PF08240">
    <property type="entry name" value="ADH_N"/>
    <property type="match status" value="1"/>
</dbReference>
<evidence type="ECO:0000313" key="8">
    <source>
        <dbReference type="EMBL" id="KAF2652372.1"/>
    </source>
</evidence>
<feature type="domain" description="Enoyl reductase (ER)" evidence="7">
    <location>
        <begin position="9"/>
        <end position="332"/>
    </location>
</feature>
<dbReference type="FunFam" id="3.40.50.720:FF:000022">
    <property type="entry name" value="Cinnamyl alcohol dehydrogenase"/>
    <property type="match status" value="1"/>
</dbReference>
<accession>A0A6A6SXP8</accession>
<evidence type="ECO:0000256" key="2">
    <source>
        <dbReference type="ARBA" id="ARBA00008072"/>
    </source>
</evidence>
<evidence type="ECO:0000256" key="1">
    <source>
        <dbReference type="ARBA" id="ARBA00001947"/>
    </source>
</evidence>